<feature type="transmembrane region" description="Helical" evidence="4">
    <location>
        <begin position="365"/>
        <end position="384"/>
    </location>
</feature>
<feature type="region of interest" description="Disordered" evidence="3">
    <location>
        <begin position="294"/>
        <end position="345"/>
    </location>
</feature>
<dbReference type="SUPFAM" id="SSF51161">
    <property type="entry name" value="Trimeric LpxA-like enzymes"/>
    <property type="match status" value="1"/>
</dbReference>
<dbReference type="PANTHER" id="PTHR23416">
    <property type="entry name" value="SIALIC ACID SYNTHASE-RELATED"/>
    <property type="match status" value="1"/>
</dbReference>
<dbReference type="InterPro" id="IPR051159">
    <property type="entry name" value="Hexapeptide_acetyltransf"/>
</dbReference>
<keyword evidence="4" id="KW-0472">Membrane</keyword>
<dbReference type="STRING" id="329884.A0A4V5NHG9"/>
<evidence type="ECO:0000256" key="2">
    <source>
        <dbReference type="ARBA" id="ARBA00022679"/>
    </source>
</evidence>
<accession>A0A4V5NHG9</accession>
<keyword evidence="4" id="KW-1133">Transmembrane helix</keyword>
<evidence type="ECO:0000313" key="6">
    <source>
        <dbReference type="Proteomes" id="UP000309340"/>
    </source>
</evidence>
<comment type="similarity">
    <text evidence="1">Belongs to the transferase hexapeptide repeat family.</text>
</comment>
<feature type="region of interest" description="Disordered" evidence="3">
    <location>
        <begin position="1"/>
        <end position="82"/>
    </location>
</feature>
<dbReference type="AlphaFoldDB" id="A0A4V5NHG9"/>
<keyword evidence="4" id="KW-0812">Transmembrane</keyword>
<dbReference type="PANTHER" id="PTHR23416:SF23">
    <property type="entry name" value="ACETYLTRANSFERASE C18B11.09C-RELATED"/>
    <property type="match status" value="1"/>
</dbReference>
<dbReference type="GO" id="GO:0008374">
    <property type="term" value="F:O-acyltransferase activity"/>
    <property type="evidence" value="ECO:0007669"/>
    <property type="project" value="TreeGrafter"/>
</dbReference>
<organism evidence="5 6">
    <name type="scientific">Friedmanniomyces simplex</name>
    <dbReference type="NCBI Taxonomy" id="329884"/>
    <lineage>
        <taxon>Eukaryota</taxon>
        <taxon>Fungi</taxon>
        <taxon>Dikarya</taxon>
        <taxon>Ascomycota</taxon>
        <taxon>Pezizomycotina</taxon>
        <taxon>Dothideomycetes</taxon>
        <taxon>Dothideomycetidae</taxon>
        <taxon>Mycosphaerellales</taxon>
        <taxon>Teratosphaeriaceae</taxon>
        <taxon>Friedmanniomyces</taxon>
    </lineage>
</organism>
<evidence type="ECO:0000256" key="4">
    <source>
        <dbReference type="SAM" id="Phobius"/>
    </source>
</evidence>
<evidence type="ECO:0000256" key="3">
    <source>
        <dbReference type="SAM" id="MobiDB-lite"/>
    </source>
</evidence>
<dbReference type="EMBL" id="NAJQ01000100">
    <property type="protein sequence ID" value="TKA78979.1"/>
    <property type="molecule type" value="Genomic_DNA"/>
</dbReference>
<evidence type="ECO:0000313" key="5">
    <source>
        <dbReference type="EMBL" id="TKA78979.1"/>
    </source>
</evidence>
<keyword evidence="2" id="KW-0808">Transferase</keyword>
<dbReference type="OrthoDB" id="25818at2759"/>
<protein>
    <submittedName>
        <fullName evidence="5">Uncharacterized protein</fullName>
    </submittedName>
</protein>
<proteinExistence type="inferred from homology"/>
<sequence>MSSASTPSEAYHAEVQAYLNRRMTEMSDPVEGSPERDQQGGGMAVHDRSRAKGEEDFDPTAIGEVGSASNGQGPPKWTFFSGNDDDNRYRRLRCGMLLAAFNAQPLSVSMQERAKAWHELTTPDQYNSAQLPDRAPVIKSPIHLDYGNVRVAPTAFIHRNVFLGDNPLPEAAITIGEGAVMCPNVQILTVKHDVDWRHRDGFKGPGWAGGVVVGGHGYIGNGAIILPGCSVGDGCVIGAGAVVTRSMPAYHVAVGNPARPVWKVALDAPDAEGLAYASDGERMLVIQEGCESSDEAFDGRPADEDTQAINVPPRWNPEAVDTPPRDRFRRSMRVPPGQTSPDAARGLGYMKRETLRSEKREIERAVGVDIALLVVAVLAAWIIVHCALY</sequence>
<name>A0A4V5NHG9_9PEZI</name>
<reference evidence="5 6" key="1">
    <citation type="submission" date="2017-03" db="EMBL/GenBank/DDBJ databases">
        <title>Genomes of endolithic fungi from Antarctica.</title>
        <authorList>
            <person name="Coleine C."/>
            <person name="Masonjones S."/>
            <person name="Stajich J.E."/>
        </authorList>
    </citation>
    <scope>NUCLEOTIDE SEQUENCE [LARGE SCALE GENOMIC DNA]</scope>
    <source>
        <strain evidence="5 6">CCFEE 5184</strain>
    </source>
</reference>
<gene>
    <name evidence="5" type="ORF">B0A55_02559</name>
</gene>
<comment type="caution">
    <text evidence="5">The sequence shown here is derived from an EMBL/GenBank/DDBJ whole genome shotgun (WGS) entry which is preliminary data.</text>
</comment>
<feature type="compositionally biased region" description="Basic and acidic residues" evidence="3">
    <location>
        <begin position="45"/>
        <end position="54"/>
    </location>
</feature>
<dbReference type="Proteomes" id="UP000309340">
    <property type="component" value="Unassembled WGS sequence"/>
</dbReference>
<keyword evidence="6" id="KW-1185">Reference proteome</keyword>
<dbReference type="Gene3D" id="2.160.10.10">
    <property type="entry name" value="Hexapeptide repeat proteins"/>
    <property type="match status" value="1"/>
</dbReference>
<dbReference type="InterPro" id="IPR011004">
    <property type="entry name" value="Trimer_LpxA-like_sf"/>
</dbReference>
<evidence type="ECO:0000256" key="1">
    <source>
        <dbReference type="ARBA" id="ARBA00007274"/>
    </source>
</evidence>